<evidence type="ECO:0000313" key="2">
    <source>
        <dbReference type="EMBL" id="KIL00957.1"/>
    </source>
</evidence>
<dbReference type="OrthoDB" id="3258136at2759"/>
<dbReference type="EMBL" id="KN824824">
    <property type="protein sequence ID" value="KIL00957.1"/>
    <property type="molecule type" value="Genomic_DNA"/>
</dbReference>
<sequence>MLLKFSKSDILNSSLVYPDTGALGYTILTRSHFIQAADKDSDTESEDEAVETRRTIIYNKDGISMAGIVWEGRRPSEITIGQEKVNVRGMFGCQSAILSHNILGIPARFDTEFFWMAAPDGLTLLDYDSNEVRGQFHVNSLRVGERFITTPISGLGHDYLEFGPHPLASTDELIVTFLLMEILRRGRFNQHPDAFDRPKLWKSTSLANLSRRLRRGTI</sequence>
<proteinExistence type="predicted"/>
<dbReference type="Pfam" id="PF20236">
    <property type="entry name" value="DUF6593"/>
    <property type="match status" value="1"/>
</dbReference>
<evidence type="ECO:0000313" key="3">
    <source>
        <dbReference type="Proteomes" id="UP000054538"/>
    </source>
</evidence>
<dbReference type="AlphaFoldDB" id="A0A0D0E722"/>
<protein>
    <submittedName>
        <fullName evidence="2">Unplaced genomic scaffold scaffold_2, whole genome shotgun sequence</fullName>
    </submittedName>
</protein>
<reference evidence="3" key="2">
    <citation type="submission" date="2015-01" db="EMBL/GenBank/DDBJ databases">
        <title>Evolutionary Origins and Diversification of the Mycorrhizal Mutualists.</title>
        <authorList>
            <consortium name="DOE Joint Genome Institute"/>
            <consortium name="Mycorrhizal Genomics Consortium"/>
            <person name="Kohler A."/>
            <person name="Kuo A."/>
            <person name="Nagy L.G."/>
            <person name="Floudas D."/>
            <person name="Copeland A."/>
            <person name="Barry K.W."/>
            <person name="Cichocki N."/>
            <person name="Veneault-Fourrey C."/>
            <person name="LaButti K."/>
            <person name="Lindquist E.A."/>
            <person name="Lipzen A."/>
            <person name="Lundell T."/>
            <person name="Morin E."/>
            <person name="Murat C."/>
            <person name="Riley R."/>
            <person name="Ohm R."/>
            <person name="Sun H."/>
            <person name="Tunlid A."/>
            <person name="Henrissat B."/>
            <person name="Grigoriev I.V."/>
            <person name="Hibbett D.S."/>
            <person name="Martin F."/>
        </authorList>
    </citation>
    <scope>NUCLEOTIDE SEQUENCE [LARGE SCALE GENOMIC DNA]</scope>
    <source>
        <strain evidence="3">Ve08.2h10</strain>
    </source>
</reference>
<reference evidence="2 3" key="1">
    <citation type="submission" date="2014-04" db="EMBL/GenBank/DDBJ databases">
        <authorList>
            <consortium name="DOE Joint Genome Institute"/>
            <person name="Kuo A."/>
            <person name="Kohler A."/>
            <person name="Jargeat P."/>
            <person name="Nagy L.G."/>
            <person name="Floudas D."/>
            <person name="Copeland A."/>
            <person name="Barry K.W."/>
            <person name="Cichocki N."/>
            <person name="Veneault-Fourrey C."/>
            <person name="LaButti K."/>
            <person name="Lindquist E.A."/>
            <person name="Lipzen A."/>
            <person name="Lundell T."/>
            <person name="Morin E."/>
            <person name="Murat C."/>
            <person name="Sun H."/>
            <person name="Tunlid A."/>
            <person name="Henrissat B."/>
            <person name="Grigoriev I.V."/>
            <person name="Hibbett D.S."/>
            <person name="Martin F."/>
            <person name="Nordberg H.P."/>
            <person name="Cantor M.N."/>
            <person name="Hua S.X."/>
        </authorList>
    </citation>
    <scope>NUCLEOTIDE SEQUENCE [LARGE SCALE GENOMIC DNA]</scope>
    <source>
        <strain evidence="2 3">Ve08.2h10</strain>
    </source>
</reference>
<dbReference type="InParanoid" id="A0A0D0E722"/>
<dbReference type="Proteomes" id="UP000054538">
    <property type="component" value="Unassembled WGS sequence"/>
</dbReference>
<dbReference type="HOGENOM" id="CLU_079946_0_0_1"/>
<dbReference type="InterPro" id="IPR046528">
    <property type="entry name" value="DUF6593"/>
</dbReference>
<feature type="domain" description="DUF6593" evidence="1">
    <location>
        <begin position="10"/>
        <end position="185"/>
    </location>
</feature>
<name>A0A0D0E722_9AGAM</name>
<accession>A0A0D0E722</accession>
<dbReference type="STRING" id="930991.A0A0D0E722"/>
<keyword evidence="3" id="KW-1185">Reference proteome</keyword>
<evidence type="ECO:0000259" key="1">
    <source>
        <dbReference type="Pfam" id="PF20236"/>
    </source>
</evidence>
<gene>
    <name evidence="2" type="ORF">PAXRUDRAFT_821174</name>
</gene>
<organism evidence="2 3">
    <name type="scientific">Paxillus rubicundulus Ve08.2h10</name>
    <dbReference type="NCBI Taxonomy" id="930991"/>
    <lineage>
        <taxon>Eukaryota</taxon>
        <taxon>Fungi</taxon>
        <taxon>Dikarya</taxon>
        <taxon>Basidiomycota</taxon>
        <taxon>Agaricomycotina</taxon>
        <taxon>Agaricomycetes</taxon>
        <taxon>Agaricomycetidae</taxon>
        <taxon>Boletales</taxon>
        <taxon>Paxilineae</taxon>
        <taxon>Paxillaceae</taxon>
        <taxon>Paxillus</taxon>
    </lineage>
</organism>